<dbReference type="SUPFAM" id="SSF56112">
    <property type="entry name" value="Protein kinase-like (PK-like)"/>
    <property type="match status" value="1"/>
</dbReference>
<comment type="caution">
    <text evidence="1">The sequence shown here is derived from an EMBL/GenBank/DDBJ whole genome shotgun (WGS) entry which is preliminary data.</text>
</comment>
<name>A0A833S6V0_9HYME</name>
<proteinExistence type="predicted"/>
<gene>
    <name evidence="1" type="ORF">E2986_10846</name>
</gene>
<reference evidence="1" key="1">
    <citation type="submission" date="2019-11" db="EMBL/GenBank/DDBJ databases">
        <title>The nuclear and mitochondrial genomes of Frieseomelitta varia - a highly eusocial stingless bee (Meliponini) with a permanently sterile worker caste.</title>
        <authorList>
            <person name="Freitas F.C.P."/>
            <person name="Lourenco A.P."/>
            <person name="Nunes F.M.F."/>
            <person name="Paschoal A.R."/>
            <person name="Abreu F.C.P."/>
            <person name="Barbin F.O."/>
            <person name="Bataglia L."/>
            <person name="Cardoso-Junior C.A.M."/>
            <person name="Cervoni M.S."/>
            <person name="Silva S.R."/>
            <person name="Dalarmi F."/>
            <person name="Del Lama M.A."/>
            <person name="Depintor T.S."/>
            <person name="Ferreira K.M."/>
            <person name="Goria P.S."/>
            <person name="Jaskot M.C."/>
            <person name="Lago D.C."/>
            <person name="Luna-Lucena D."/>
            <person name="Moda L.M."/>
            <person name="Nascimento L."/>
            <person name="Pedrino M."/>
            <person name="Rabico F.O."/>
            <person name="Sanches F.C."/>
            <person name="Santos D.E."/>
            <person name="Santos C.G."/>
            <person name="Vieira J."/>
            <person name="Lopes T.F."/>
            <person name="Barchuk A.R."/>
            <person name="Hartfelder K."/>
            <person name="Simoes Z.L.P."/>
            <person name="Bitondi M.M.G."/>
            <person name="Pinheiro D.G."/>
        </authorList>
    </citation>
    <scope>NUCLEOTIDE SEQUENCE</scope>
    <source>
        <strain evidence="1">USP_RPSP 00005682</strain>
        <tissue evidence="1">Whole individual</tissue>
    </source>
</reference>
<dbReference type="Proteomes" id="UP000655588">
    <property type="component" value="Unassembled WGS sequence"/>
</dbReference>
<accession>A0A833S6V0</accession>
<protein>
    <submittedName>
        <fullName evidence="1">Uncharacterized protein</fullName>
    </submittedName>
</protein>
<dbReference type="Gene3D" id="1.10.510.10">
    <property type="entry name" value="Transferase(Phosphotransferase) domain 1"/>
    <property type="match status" value="1"/>
</dbReference>
<dbReference type="EMBL" id="WNWW01000860">
    <property type="protein sequence ID" value="KAF3421488.1"/>
    <property type="molecule type" value="Genomic_DNA"/>
</dbReference>
<dbReference type="AlphaFoldDB" id="A0A833S6V0"/>
<dbReference type="InterPro" id="IPR011009">
    <property type="entry name" value="Kinase-like_dom_sf"/>
</dbReference>
<evidence type="ECO:0000313" key="1">
    <source>
        <dbReference type="EMBL" id="KAF3421488.1"/>
    </source>
</evidence>
<sequence>MIQNWCFNWTDLDFLKKCLDKDPDERWSCEQLLQHSYFENFHFKMPEVEMEEFEKLKKYRDRSRVCTIAQ</sequence>
<organism evidence="1 2">
    <name type="scientific">Frieseomelitta varia</name>
    <dbReference type="NCBI Taxonomy" id="561572"/>
    <lineage>
        <taxon>Eukaryota</taxon>
        <taxon>Metazoa</taxon>
        <taxon>Ecdysozoa</taxon>
        <taxon>Arthropoda</taxon>
        <taxon>Hexapoda</taxon>
        <taxon>Insecta</taxon>
        <taxon>Pterygota</taxon>
        <taxon>Neoptera</taxon>
        <taxon>Endopterygota</taxon>
        <taxon>Hymenoptera</taxon>
        <taxon>Apocrita</taxon>
        <taxon>Aculeata</taxon>
        <taxon>Apoidea</taxon>
        <taxon>Anthophila</taxon>
        <taxon>Apidae</taxon>
        <taxon>Frieseomelitta</taxon>
    </lineage>
</organism>
<keyword evidence="2" id="KW-1185">Reference proteome</keyword>
<evidence type="ECO:0000313" key="2">
    <source>
        <dbReference type="Proteomes" id="UP000655588"/>
    </source>
</evidence>